<dbReference type="NCBIfam" id="TIGR00208">
    <property type="entry name" value="fliS"/>
    <property type="match status" value="1"/>
</dbReference>
<keyword evidence="5" id="KW-0143">Chaperone</keyword>
<dbReference type="EMBL" id="BAAAHE010000007">
    <property type="protein sequence ID" value="GAA0609278.1"/>
    <property type="molecule type" value="Genomic_DNA"/>
</dbReference>
<dbReference type="Gene3D" id="1.20.120.340">
    <property type="entry name" value="Flagellar protein FliS"/>
    <property type="match status" value="1"/>
</dbReference>
<evidence type="ECO:0000256" key="4">
    <source>
        <dbReference type="ARBA" id="ARBA00022795"/>
    </source>
</evidence>
<evidence type="ECO:0000256" key="2">
    <source>
        <dbReference type="ARBA" id="ARBA00008787"/>
    </source>
</evidence>
<evidence type="ECO:0000256" key="1">
    <source>
        <dbReference type="ARBA" id="ARBA00004514"/>
    </source>
</evidence>
<organism evidence="6 7">
    <name type="scientific">Sporichthya brevicatena</name>
    <dbReference type="NCBI Taxonomy" id="171442"/>
    <lineage>
        <taxon>Bacteria</taxon>
        <taxon>Bacillati</taxon>
        <taxon>Actinomycetota</taxon>
        <taxon>Actinomycetes</taxon>
        <taxon>Sporichthyales</taxon>
        <taxon>Sporichthyaceae</taxon>
        <taxon>Sporichthya</taxon>
    </lineage>
</organism>
<keyword evidence="3" id="KW-0963">Cytoplasm</keyword>
<dbReference type="SUPFAM" id="SSF101116">
    <property type="entry name" value="Flagellar export chaperone FliS"/>
    <property type="match status" value="1"/>
</dbReference>
<keyword evidence="7" id="KW-1185">Reference proteome</keyword>
<evidence type="ECO:0008006" key="8">
    <source>
        <dbReference type="Google" id="ProtNLM"/>
    </source>
</evidence>
<comment type="subcellular location">
    <subcellularLocation>
        <location evidence="1">Cytoplasm</location>
        <location evidence="1">Cytosol</location>
    </subcellularLocation>
</comment>
<comment type="similarity">
    <text evidence="2">Belongs to the FliS family.</text>
</comment>
<proteinExistence type="inferred from homology"/>
<name>A0ABN1GDK1_9ACTN</name>
<keyword evidence="4" id="KW-1005">Bacterial flagellum biogenesis</keyword>
<comment type="caution">
    <text evidence="6">The sequence shown here is derived from an EMBL/GenBank/DDBJ whole genome shotgun (WGS) entry which is preliminary data.</text>
</comment>
<dbReference type="Proteomes" id="UP001500957">
    <property type="component" value="Unassembled WGS sequence"/>
</dbReference>
<dbReference type="InterPro" id="IPR003713">
    <property type="entry name" value="FliS"/>
</dbReference>
<sequence>MSSGLTTANALGLNGGARIAAQRARFLDDAVATASPTRLVTMLYDRLLLDLTRGADAQSVGDRAAANTHLLHAQEIVLELAGSLRPELWEGGPALAALYTFLHSELVRANVSGDPERTAAVRTLVEPLAEAWRAAALEVSAAAASVDRVG</sequence>
<dbReference type="PANTHER" id="PTHR34773:SF1">
    <property type="entry name" value="FLAGELLAR SECRETION CHAPERONE FLIS"/>
    <property type="match status" value="1"/>
</dbReference>
<dbReference type="PANTHER" id="PTHR34773">
    <property type="entry name" value="FLAGELLAR SECRETION CHAPERONE FLIS"/>
    <property type="match status" value="1"/>
</dbReference>
<evidence type="ECO:0000256" key="3">
    <source>
        <dbReference type="ARBA" id="ARBA00022490"/>
    </source>
</evidence>
<evidence type="ECO:0000256" key="5">
    <source>
        <dbReference type="ARBA" id="ARBA00023186"/>
    </source>
</evidence>
<dbReference type="Pfam" id="PF02561">
    <property type="entry name" value="FliS"/>
    <property type="match status" value="1"/>
</dbReference>
<protein>
    <recommendedName>
        <fullName evidence="8">Flagellar protein FliS</fullName>
    </recommendedName>
</protein>
<accession>A0ABN1GDK1</accession>
<dbReference type="RefSeq" id="WP_344602086.1">
    <property type="nucleotide sequence ID" value="NZ_BAAAHE010000007.1"/>
</dbReference>
<reference evidence="6 7" key="1">
    <citation type="journal article" date="2019" name="Int. J. Syst. Evol. Microbiol.">
        <title>The Global Catalogue of Microorganisms (GCM) 10K type strain sequencing project: providing services to taxonomists for standard genome sequencing and annotation.</title>
        <authorList>
            <consortium name="The Broad Institute Genomics Platform"/>
            <consortium name="The Broad Institute Genome Sequencing Center for Infectious Disease"/>
            <person name="Wu L."/>
            <person name="Ma J."/>
        </authorList>
    </citation>
    <scope>NUCLEOTIDE SEQUENCE [LARGE SCALE GENOMIC DNA]</scope>
    <source>
        <strain evidence="6 7">JCM 10671</strain>
    </source>
</reference>
<gene>
    <name evidence="6" type="ORF">GCM10009547_09180</name>
</gene>
<dbReference type="CDD" id="cd16098">
    <property type="entry name" value="FliS"/>
    <property type="match status" value="1"/>
</dbReference>
<evidence type="ECO:0000313" key="6">
    <source>
        <dbReference type="EMBL" id="GAA0609278.1"/>
    </source>
</evidence>
<dbReference type="InterPro" id="IPR036584">
    <property type="entry name" value="FliS_sf"/>
</dbReference>
<evidence type="ECO:0000313" key="7">
    <source>
        <dbReference type="Proteomes" id="UP001500957"/>
    </source>
</evidence>